<evidence type="ECO:0000313" key="4">
    <source>
        <dbReference type="WBParaSite" id="HNAJ_0000685401-mRNA-1"/>
    </source>
</evidence>
<sequence>MIAEGKEKEVSSCRKRGGPEDVNLGKFPL</sequence>
<dbReference type="Proteomes" id="UP000278807">
    <property type="component" value="Unassembled WGS sequence"/>
</dbReference>
<feature type="compositionally biased region" description="Basic and acidic residues" evidence="1">
    <location>
        <begin position="1"/>
        <end position="12"/>
    </location>
</feature>
<gene>
    <name evidence="2" type="ORF">HNAJ_LOCUS6850</name>
</gene>
<name>A0A0R3TIG3_RODNA</name>
<organism evidence="4">
    <name type="scientific">Rodentolepis nana</name>
    <name type="common">Dwarf tapeworm</name>
    <name type="synonym">Hymenolepis nana</name>
    <dbReference type="NCBI Taxonomy" id="102285"/>
    <lineage>
        <taxon>Eukaryota</taxon>
        <taxon>Metazoa</taxon>
        <taxon>Spiralia</taxon>
        <taxon>Lophotrochozoa</taxon>
        <taxon>Platyhelminthes</taxon>
        <taxon>Cestoda</taxon>
        <taxon>Eucestoda</taxon>
        <taxon>Cyclophyllidea</taxon>
        <taxon>Hymenolepididae</taxon>
        <taxon>Rodentolepis</taxon>
    </lineage>
</organism>
<keyword evidence="3" id="KW-1185">Reference proteome</keyword>
<feature type="region of interest" description="Disordered" evidence="1">
    <location>
        <begin position="1"/>
        <end position="29"/>
    </location>
</feature>
<evidence type="ECO:0000313" key="2">
    <source>
        <dbReference type="EMBL" id="VDO02710.1"/>
    </source>
</evidence>
<evidence type="ECO:0000256" key="1">
    <source>
        <dbReference type="SAM" id="MobiDB-lite"/>
    </source>
</evidence>
<proteinExistence type="predicted"/>
<dbReference type="EMBL" id="UZAE01008677">
    <property type="protein sequence ID" value="VDO02710.1"/>
    <property type="molecule type" value="Genomic_DNA"/>
</dbReference>
<reference evidence="4" key="1">
    <citation type="submission" date="2017-02" db="UniProtKB">
        <authorList>
            <consortium name="WormBaseParasite"/>
        </authorList>
    </citation>
    <scope>IDENTIFICATION</scope>
</reference>
<dbReference type="WBParaSite" id="HNAJ_0000685401-mRNA-1">
    <property type="protein sequence ID" value="HNAJ_0000685401-mRNA-1"/>
    <property type="gene ID" value="HNAJ_0000685401"/>
</dbReference>
<evidence type="ECO:0000313" key="3">
    <source>
        <dbReference type="Proteomes" id="UP000278807"/>
    </source>
</evidence>
<reference evidence="2 3" key="2">
    <citation type="submission" date="2018-11" db="EMBL/GenBank/DDBJ databases">
        <authorList>
            <consortium name="Pathogen Informatics"/>
        </authorList>
    </citation>
    <scope>NUCLEOTIDE SEQUENCE [LARGE SCALE GENOMIC DNA]</scope>
</reference>
<protein>
    <submittedName>
        <fullName evidence="2 4">Uncharacterized protein</fullName>
    </submittedName>
</protein>
<dbReference type="AlphaFoldDB" id="A0A0R3TIG3"/>
<accession>A0A0R3TIG3</accession>